<organism evidence="1 2">
    <name type="scientific">Bacteroides uniformis</name>
    <dbReference type="NCBI Taxonomy" id="820"/>
    <lineage>
        <taxon>Bacteria</taxon>
        <taxon>Pseudomonadati</taxon>
        <taxon>Bacteroidota</taxon>
        <taxon>Bacteroidia</taxon>
        <taxon>Bacteroidales</taxon>
        <taxon>Bacteroidaceae</taxon>
        <taxon>Bacteroides</taxon>
    </lineage>
</organism>
<proteinExistence type="predicted"/>
<dbReference type="AlphaFoldDB" id="A0A412WY10"/>
<protein>
    <submittedName>
        <fullName evidence="1">Uncharacterized protein</fullName>
    </submittedName>
</protein>
<name>A0A412WY10_BACUN</name>
<gene>
    <name evidence="1" type="ORF">DWW14_24205</name>
</gene>
<evidence type="ECO:0000313" key="1">
    <source>
        <dbReference type="EMBL" id="RGV32531.1"/>
    </source>
</evidence>
<comment type="caution">
    <text evidence="1">The sequence shown here is derived from an EMBL/GenBank/DDBJ whole genome shotgun (WGS) entry which is preliminary data.</text>
</comment>
<reference evidence="1 2" key="1">
    <citation type="submission" date="2018-08" db="EMBL/GenBank/DDBJ databases">
        <title>A genome reference for cultivated species of the human gut microbiota.</title>
        <authorList>
            <person name="Zou Y."/>
            <person name="Xue W."/>
            <person name="Luo G."/>
        </authorList>
    </citation>
    <scope>NUCLEOTIDE SEQUENCE [LARGE SCALE GENOMIC DNA]</scope>
    <source>
        <strain evidence="1 2">AF14-42</strain>
    </source>
</reference>
<evidence type="ECO:0000313" key="2">
    <source>
        <dbReference type="Proteomes" id="UP000285343"/>
    </source>
</evidence>
<dbReference type="Proteomes" id="UP000285343">
    <property type="component" value="Unassembled WGS sequence"/>
</dbReference>
<dbReference type="EMBL" id="QRZC01000067">
    <property type="protein sequence ID" value="RGV32531.1"/>
    <property type="molecule type" value="Genomic_DNA"/>
</dbReference>
<feature type="non-terminal residue" evidence="1">
    <location>
        <position position="61"/>
    </location>
</feature>
<sequence length="61" mass="6814">MHNGVALSIFTALIQLAMPIDNFTTDKYVGQEEELLEYVTVIADKFHPDMEIQEDGSSALL</sequence>
<accession>A0A412WY10</accession>